<organism evidence="1 2">
    <name type="scientific">Hanseniaspora opuntiae</name>
    <dbReference type="NCBI Taxonomy" id="211096"/>
    <lineage>
        <taxon>Eukaryota</taxon>
        <taxon>Fungi</taxon>
        <taxon>Dikarya</taxon>
        <taxon>Ascomycota</taxon>
        <taxon>Saccharomycotina</taxon>
        <taxon>Saccharomycetes</taxon>
        <taxon>Saccharomycodales</taxon>
        <taxon>Saccharomycodaceae</taxon>
        <taxon>Hanseniaspora</taxon>
    </lineage>
</organism>
<dbReference type="Proteomes" id="UP000095605">
    <property type="component" value="Unassembled WGS sequence"/>
</dbReference>
<sequence length="116" mass="13331">MLAAVMAFVIKSDTSLTFSIDDYSTKNLQQLANIDPAFLPRTKFRDVIIILGMQDEDLLKEEVSDMHFMIPTLNFTCLDFFKIVLKVTSKCHKFYSLTQDGLTVKKTNFKFTIFTS</sequence>
<evidence type="ECO:0000313" key="2">
    <source>
        <dbReference type="Proteomes" id="UP000095605"/>
    </source>
</evidence>
<dbReference type="EMBL" id="LPNL01000004">
    <property type="protein sequence ID" value="OEJ87447.1"/>
    <property type="molecule type" value="Genomic_DNA"/>
</dbReference>
<proteinExistence type="predicted"/>
<keyword evidence="2" id="KW-1185">Reference proteome</keyword>
<gene>
    <name evidence="1" type="ORF">AWRI3578_g1418</name>
</gene>
<dbReference type="AlphaFoldDB" id="A0A1E5RKP0"/>
<comment type="caution">
    <text evidence="1">The sequence shown here is derived from an EMBL/GenBank/DDBJ whole genome shotgun (WGS) entry which is preliminary data.</text>
</comment>
<name>A0A1E5RKP0_9ASCO</name>
<reference evidence="2" key="1">
    <citation type="journal article" date="2016" name="Genome Announc.">
        <title>Genome sequences of three species of Hanseniaspora isolated from spontaneous wine fermentations.</title>
        <authorList>
            <person name="Sternes P.R."/>
            <person name="Lee D."/>
            <person name="Kutyna D.R."/>
            <person name="Borneman A.R."/>
        </authorList>
    </citation>
    <scope>NUCLEOTIDE SEQUENCE [LARGE SCALE GENOMIC DNA]</scope>
    <source>
        <strain evidence="2">AWRI3578</strain>
    </source>
</reference>
<evidence type="ECO:0000313" key="1">
    <source>
        <dbReference type="EMBL" id="OEJ87447.1"/>
    </source>
</evidence>
<protein>
    <submittedName>
        <fullName evidence="1">Uncharacterized protein</fullName>
    </submittedName>
</protein>
<accession>A0A1E5RKP0</accession>